<proteinExistence type="predicted"/>
<dbReference type="Gene3D" id="2.60.120.40">
    <property type="match status" value="1"/>
</dbReference>
<organism evidence="1 2">
    <name type="scientific">Reticulomyxa filosa</name>
    <dbReference type="NCBI Taxonomy" id="46433"/>
    <lineage>
        <taxon>Eukaryota</taxon>
        <taxon>Sar</taxon>
        <taxon>Rhizaria</taxon>
        <taxon>Retaria</taxon>
        <taxon>Foraminifera</taxon>
        <taxon>Monothalamids</taxon>
        <taxon>Reticulomyxidae</taxon>
        <taxon>Reticulomyxa</taxon>
    </lineage>
</organism>
<dbReference type="InterPro" id="IPR008983">
    <property type="entry name" value="Tumour_necrosis_fac-like_dom"/>
</dbReference>
<evidence type="ECO:0008006" key="3">
    <source>
        <dbReference type="Google" id="ProtNLM"/>
    </source>
</evidence>
<name>X6NWK0_RETFI</name>
<comment type="caution">
    <text evidence="1">The sequence shown here is derived from an EMBL/GenBank/DDBJ whole genome shotgun (WGS) entry which is preliminary data.</text>
</comment>
<sequence length="177" mass="20325">MLDAQYTSSKWISTNNKEVEIACWQSSAFEANTCFRLLICDKILKDCLNYLPQMKWNHCVFSTDFFLFKLQRDGTEVIVEKAGIYNIFATVRAYTTSEKYARLYINGTVAASSDCETGGDEHQSMCLHYVCELECNDKIQVYCTPPVCTIKECNILSIQRMGEKIITDEENDMIDIQ</sequence>
<accession>X6NWK0</accession>
<dbReference type="AlphaFoldDB" id="X6NWK0"/>
<dbReference type="EMBL" id="ASPP01005525">
    <property type="protein sequence ID" value="ETO30351.1"/>
    <property type="molecule type" value="Genomic_DNA"/>
</dbReference>
<dbReference type="Proteomes" id="UP000023152">
    <property type="component" value="Unassembled WGS sequence"/>
</dbReference>
<protein>
    <recommendedName>
        <fullName evidence="3">TNF family profile domain-containing protein</fullName>
    </recommendedName>
</protein>
<evidence type="ECO:0000313" key="1">
    <source>
        <dbReference type="EMBL" id="ETO30351.1"/>
    </source>
</evidence>
<gene>
    <name evidence="1" type="ORF">RFI_06769</name>
</gene>
<keyword evidence="2" id="KW-1185">Reference proteome</keyword>
<dbReference type="SUPFAM" id="SSF49842">
    <property type="entry name" value="TNF-like"/>
    <property type="match status" value="1"/>
</dbReference>
<reference evidence="1 2" key="1">
    <citation type="journal article" date="2013" name="Curr. Biol.">
        <title>The Genome of the Foraminiferan Reticulomyxa filosa.</title>
        <authorList>
            <person name="Glockner G."/>
            <person name="Hulsmann N."/>
            <person name="Schleicher M."/>
            <person name="Noegel A.A."/>
            <person name="Eichinger L."/>
            <person name="Gallinger C."/>
            <person name="Pawlowski J."/>
            <person name="Sierra R."/>
            <person name="Euteneuer U."/>
            <person name="Pillet L."/>
            <person name="Moustafa A."/>
            <person name="Platzer M."/>
            <person name="Groth M."/>
            <person name="Szafranski K."/>
            <person name="Schliwa M."/>
        </authorList>
    </citation>
    <scope>NUCLEOTIDE SEQUENCE [LARGE SCALE GENOMIC DNA]</scope>
</reference>
<evidence type="ECO:0000313" key="2">
    <source>
        <dbReference type="Proteomes" id="UP000023152"/>
    </source>
</evidence>